<proteinExistence type="predicted"/>
<sequence length="53" mass="5904">MSEEKRELIKDVTSRLGKLPVEKQNYLLGYMNGVIDSTENTSAKKEAEVTGSD</sequence>
<reference evidence="1" key="1">
    <citation type="journal article" date="2021" name="Proc. Natl. Acad. Sci. U.S.A.">
        <title>A Catalog of Tens of Thousands of Viruses from Human Metagenomes Reveals Hidden Associations with Chronic Diseases.</title>
        <authorList>
            <person name="Tisza M.J."/>
            <person name="Buck C.B."/>
        </authorList>
    </citation>
    <scope>NUCLEOTIDE SEQUENCE</scope>
    <source>
        <strain evidence="1">CtVDy27</strain>
    </source>
</reference>
<accession>A0A8S5S762</accession>
<organism evidence="1">
    <name type="scientific">Siphoviridae sp. ctVDy27</name>
    <dbReference type="NCBI Taxonomy" id="2827881"/>
    <lineage>
        <taxon>Viruses</taxon>
        <taxon>Duplodnaviria</taxon>
        <taxon>Heunggongvirae</taxon>
        <taxon>Uroviricota</taxon>
        <taxon>Caudoviricetes</taxon>
    </lineage>
</organism>
<evidence type="ECO:0000313" key="1">
    <source>
        <dbReference type="EMBL" id="DAF46750.1"/>
    </source>
</evidence>
<name>A0A8S5S762_9CAUD</name>
<protein>
    <submittedName>
        <fullName evidence="1">Uncharacterized protein</fullName>
    </submittedName>
</protein>
<dbReference type="EMBL" id="BK032543">
    <property type="protein sequence ID" value="DAF46750.1"/>
    <property type="molecule type" value="Genomic_DNA"/>
</dbReference>